<keyword evidence="3" id="KW-1185">Reference proteome</keyword>
<evidence type="ECO:0000256" key="1">
    <source>
        <dbReference type="SAM" id="MobiDB-lite"/>
    </source>
</evidence>
<feature type="region of interest" description="Disordered" evidence="1">
    <location>
        <begin position="69"/>
        <end position="146"/>
    </location>
</feature>
<comment type="caution">
    <text evidence="2">The sequence shown here is derived from an EMBL/GenBank/DDBJ whole genome shotgun (WGS) entry which is preliminary data.</text>
</comment>
<proteinExistence type="predicted"/>
<dbReference type="AlphaFoldDB" id="A0A0H1R8Z4"/>
<accession>A0A0H1R8Z4</accession>
<dbReference type="EMBL" id="LCYG01000053">
    <property type="protein sequence ID" value="KLK91529.1"/>
    <property type="molecule type" value="Genomic_DNA"/>
</dbReference>
<feature type="compositionally biased region" description="Basic and acidic residues" evidence="1">
    <location>
        <begin position="69"/>
        <end position="81"/>
    </location>
</feature>
<feature type="compositionally biased region" description="Low complexity" evidence="1">
    <location>
        <begin position="85"/>
        <end position="99"/>
    </location>
</feature>
<dbReference type="Proteomes" id="UP000035489">
    <property type="component" value="Unassembled WGS sequence"/>
</dbReference>
<dbReference type="RefSeq" id="WP_150117653.1">
    <property type="nucleotide sequence ID" value="NZ_LCYG01000053.1"/>
</dbReference>
<gene>
    <name evidence="2" type="ORF">AA309_19200</name>
</gene>
<dbReference type="PATRIC" id="fig|1225564.3.peg.5132"/>
<protein>
    <submittedName>
        <fullName evidence="2">Uncharacterized protein</fullName>
    </submittedName>
</protein>
<evidence type="ECO:0000313" key="2">
    <source>
        <dbReference type="EMBL" id="KLK91529.1"/>
    </source>
</evidence>
<name>A0A0H1R8Z4_9HYPH</name>
<sequence>MLALTSADIGRSYFFRILSMADVGADKEKLNQVRERLFEELVRTRKEAASTRVELEEAIKARGSAEAELARLKQEMTEAKPADQPPASQADAQPQKQAPEITSALHGSAQRPVHRSRMSKRGLVLSNRGLQLRPRRQSGRYRSVTS</sequence>
<organism evidence="2 3">
    <name type="scientific">Microvirga vignae</name>
    <dbReference type="NCBI Taxonomy" id="1225564"/>
    <lineage>
        <taxon>Bacteria</taxon>
        <taxon>Pseudomonadati</taxon>
        <taxon>Pseudomonadota</taxon>
        <taxon>Alphaproteobacteria</taxon>
        <taxon>Hyphomicrobiales</taxon>
        <taxon>Methylobacteriaceae</taxon>
        <taxon>Microvirga</taxon>
    </lineage>
</organism>
<evidence type="ECO:0000313" key="3">
    <source>
        <dbReference type="Proteomes" id="UP000035489"/>
    </source>
</evidence>
<reference evidence="2 3" key="1">
    <citation type="submission" date="2015-05" db="EMBL/GenBank/DDBJ databases">
        <title>Draft genome sequence of Microvirga vignae strain BR3299, a novel nitrogen fixing bacteria isolated from Brazil semi-aired region.</title>
        <authorList>
            <person name="Zilli J.E."/>
            <person name="Passos S.R."/>
            <person name="Leite J."/>
            <person name="Baldani J.I."/>
            <person name="Xavier G.R."/>
            <person name="Rumjaneck N.G."/>
            <person name="Simoes-Araujo J.L."/>
        </authorList>
    </citation>
    <scope>NUCLEOTIDE SEQUENCE [LARGE SCALE GENOMIC DNA]</scope>
    <source>
        <strain evidence="2 3">BR3299</strain>
    </source>
</reference>